<evidence type="ECO:0000256" key="7">
    <source>
        <dbReference type="SAM" id="Phobius"/>
    </source>
</evidence>
<gene>
    <name evidence="8" type="ORF">ABL78_4514</name>
</gene>
<comment type="caution">
    <text evidence="8">The sequence shown here is derived from an EMBL/GenBank/DDBJ whole genome shotgun (WGS) entry which is preliminary data.</text>
</comment>
<evidence type="ECO:0000313" key="8">
    <source>
        <dbReference type="EMBL" id="KPI86435.1"/>
    </source>
</evidence>
<dbReference type="EMBL" id="LJSK01000131">
    <property type="protein sequence ID" value="KPI86435.1"/>
    <property type="molecule type" value="Genomic_DNA"/>
</dbReference>
<dbReference type="InterPro" id="IPR002549">
    <property type="entry name" value="AI-2E-like"/>
</dbReference>
<evidence type="ECO:0000256" key="5">
    <source>
        <dbReference type="ARBA" id="ARBA00023136"/>
    </source>
</evidence>
<sequence length="991" mass="106521">MSPCSVADIASSESSLKCVETATAVGPPTWREGAAHEAPRPPQLPYVTPEATPTAHSPRALRTQRSACGERKVVLRHSAAVSTASPNAQYLQNWSQVVLGATSGIMFVLVVCLSYALYVLVTPYYYSITSGVLLSIVMHPQNRLRSALFVDTAVGRMRQVQRQWAMRGRLAGVVGSWLSLLPFASAVVMHITFFLGLNKIRVAANSVLLGSNGGTACRTGSDGVHGMASSTQATAMEEQEETESAAESRADSPRPYAFRGGMHTAHWKAATGALRASSKRTEPAAATMSGADSRGADSISRSADVSSSSHPQTPHFPVEAQRTLPSLDASMVLSSATAMPPSTSTAKPGHVRLVATARGRRVLRYLTIVTLAIFAHLFVGIVYFVLLHLALGAVFALVVPLMSAEKFVSSMGRLWRVAIALFFMVGLTVNLTADVLSISQAVRRTTSAVVRSGGGGLTGIETQGVSHHEINDNASGSLSRYAQSAAGIPTSTASSMVEGEDESDVDAFALLRQHRGKLESLIVSQVQTLVVQELADMFSNGNVSEMLRTLTRVLPPQLQSVVLQDVVESSDRGGLAHTAAKRGSEVSSVGSVPGSALFTSSSSATRSSTSLTFTWANIRALSSISSLKSLVYASLSNTSGANTTGGANCRSNKRAARTSSKDSAAAGEGPMPIDWITVFRLLASRLLPYVEHALRLLIRLASNLMELFDGIYAVILFVFFYRYLTQLEHTVLYYGIAKVLRVIQPEVGDFHARSIEHDITVSFITLLQSFWHLTWFHFCVTFSAFKMWDLPTPFLLGLASVVLALFPLVPKWLSPCSIAFVSMVVQLISLTTSEEEEGSPFLVIPDGHTWTEALIFGKPYLYAYARTLSFGVAMLLECGDEWLLCVSRGLRGGFVTDAAGKGREQLQPFVVGTSVVLGFVAYGIRGIVFGPLTVIVARVLFDNWDIVLPVHDNRTPPPSTPPLPSPISLSAEEGDGFKRRTKEKGGLRSFP</sequence>
<feature type="transmembrane region" description="Helical" evidence="7">
    <location>
        <begin position="97"/>
        <end position="121"/>
    </location>
</feature>
<keyword evidence="9" id="KW-1185">Reference proteome</keyword>
<feature type="transmembrane region" description="Helical" evidence="7">
    <location>
        <begin position="794"/>
        <end position="813"/>
    </location>
</feature>
<feature type="compositionally biased region" description="Pro residues" evidence="6">
    <location>
        <begin position="955"/>
        <end position="965"/>
    </location>
</feature>
<feature type="compositionally biased region" description="Basic and acidic residues" evidence="6">
    <location>
        <begin position="975"/>
        <end position="991"/>
    </location>
</feature>
<name>A0A0N1PBI7_LEPSE</name>
<reference evidence="8 9" key="1">
    <citation type="journal article" date="2015" name="PLoS Pathog.">
        <title>Leptomonas seymouri: Adaptations to the Dixenous Life Cycle Analyzed by Genome Sequencing, Transcriptome Profiling and Co-infection with Leishmania donovani.</title>
        <authorList>
            <person name="Kraeva N."/>
            <person name="Butenko A."/>
            <person name="Hlavacova J."/>
            <person name="Kostygov A."/>
            <person name="Myskova J."/>
            <person name="Grybchuk D."/>
            <person name="Lestinova T."/>
            <person name="Votypka J."/>
            <person name="Volf P."/>
            <person name="Opperdoes F."/>
            <person name="Flegontov P."/>
            <person name="Lukes J."/>
            <person name="Yurchenko V."/>
        </authorList>
    </citation>
    <scope>NUCLEOTIDE SEQUENCE [LARGE SCALE GENOMIC DNA]</scope>
    <source>
        <strain evidence="8 9">ATCC 30220</strain>
    </source>
</reference>
<feature type="region of interest" description="Disordered" evidence="6">
    <location>
        <begin position="219"/>
        <end position="318"/>
    </location>
</feature>
<dbReference type="GO" id="GO:0016020">
    <property type="term" value="C:membrane"/>
    <property type="evidence" value="ECO:0007669"/>
    <property type="project" value="UniProtKB-SubCell"/>
</dbReference>
<dbReference type="AlphaFoldDB" id="A0A0N1PBI7"/>
<keyword evidence="3 7" id="KW-0812">Transmembrane</keyword>
<organism evidence="8 9">
    <name type="scientific">Leptomonas seymouri</name>
    <dbReference type="NCBI Taxonomy" id="5684"/>
    <lineage>
        <taxon>Eukaryota</taxon>
        <taxon>Discoba</taxon>
        <taxon>Euglenozoa</taxon>
        <taxon>Kinetoplastea</taxon>
        <taxon>Metakinetoplastina</taxon>
        <taxon>Trypanosomatida</taxon>
        <taxon>Trypanosomatidae</taxon>
        <taxon>Leishmaniinae</taxon>
        <taxon>Leptomonas</taxon>
    </lineage>
</organism>
<feature type="compositionally biased region" description="Low complexity" evidence="6">
    <location>
        <begin position="298"/>
        <end position="309"/>
    </location>
</feature>
<keyword evidence="5 7" id="KW-0472">Membrane</keyword>
<proteinExistence type="inferred from homology"/>
<feature type="transmembrane region" description="Helical" evidence="7">
    <location>
        <begin position="415"/>
        <end position="436"/>
    </location>
</feature>
<feature type="region of interest" description="Disordered" evidence="6">
    <location>
        <begin position="642"/>
        <end position="667"/>
    </location>
</feature>
<protein>
    <submittedName>
        <fullName evidence="8">Putative multi-pass transmembrane protein</fullName>
    </submittedName>
</protein>
<evidence type="ECO:0000256" key="6">
    <source>
        <dbReference type="SAM" id="MobiDB-lite"/>
    </source>
</evidence>
<evidence type="ECO:0000256" key="3">
    <source>
        <dbReference type="ARBA" id="ARBA00022692"/>
    </source>
</evidence>
<keyword evidence="4 7" id="KW-1133">Transmembrane helix</keyword>
<dbReference type="OrthoDB" id="263929at2759"/>
<comment type="subcellular location">
    <subcellularLocation>
        <location evidence="1">Membrane</location>
        <topology evidence="1">Multi-pass membrane protein</topology>
    </subcellularLocation>
</comment>
<dbReference type="OMA" id="WHLTWFH"/>
<evidence type="ECO:0000313" key="9">
    <source>
        <dbReference type="Proteomes" id="UP000038009"/>
    </source>
</evidence>
<dbReference type="PANTHER" id="PTHR21716">
    <property type="entry name" value="TRANSMEMBRANE PROTEIN"/>
    <property type="match status" value="1"/>
</dbReference>
<feature type="transmembrane region" description="Helical" evidence="7">
    <location>
        <begin position="174"/>
        <end position="197"/>
    </location>
</feature>
<dbReference type="VEuPathDB" id="TriTrypDB:Lsey_0131_0160"/>
<feature type="transmembrane region" description="Helical" evidence="7">
    <location>
        <begin position="362"/>
        <end position="395"/>
    </location>
</feature>
<feature type="transmembrane region" description="Helical" evidence="7">
    <location>
        <begin position="704"/>
        <end position="724"/>
    </location>
</feature>
<dbReference type="PANTHER" id="PTHR21716:SF4">
    <property type="entry name" value="TRANSMEMBRANE PROTEIN 245"/>
    <property type="match status" value="1"/>
</dbReference>
<dbReference type="Proteomes" id="UP000038009">
    <property type="component" value="Unassembled WGS sequence"/>
</dbReference>
<accession>A0A0N1PBI7</accession>
<evidence type="ECO:0000256" key="1">
    <source>
        <dbReference type="ARBA" id="ARBA00004141"/>
    </source>
</evidence>
<comment type="similarity">
    <text evidence="2">Belongs to the autoinducer-2 exporter (AI-2E) (TC 2.A.86) family.</text>
</comment>
<evidence type="ECO:0000256" key="2">
    <source>
        <dbReference type="ARBA" id="ARBA00009773"/>
    </source>
</evidence>
<evidence type="ECO:0000256" key="4">
    <source>
        <dbReference type="ARBA" id="ARBA00022989"/>
    </source>
</evidence>
<feature type="region of interest" description="Disordered" evidence="6">
    <location>
        <begin position="953"/>
        <end position="991"/>
    </location>
</feature>